<accession>A0ABR2MVC0</accession>
<comment type="caution">
    <text evidence="1">The sequence shown here is derived from an EMBL/GenBank/DDBJ whole genome shotgun (WGS) entry which is preliminary data.</text>
</comment>
<gene>
    <name evidence="1" type="ORF">KSP40_PGU017680</name>
</gene>
<proteinExistence type="predicted"/>
<dbReference type="EMBL" id="JBBWWR010000005">
    <property type="protein sequence ID" value="KAK8966863.1"/>
    <property type="molecule type" value="Genomic_DNA"/>
</dbReference>
<organism evidence="1 2">
    <name type="scientific">Platanthera guangdongensis</name>
    <dbReference type="NCBI Taxonomy" id="2320717"/>
    <lineage>
        <taxon>Eukaryota</taxon>
        <taxon>Viridiplantae</taxon>
        <taxon>Streptophyta</taxon>
        <taxon>Embryophyta</taxon>
        <taxon>Tracheophyta</taxon>
        <taxon>Spermatophyta</taxon>
        <taxon>Magnoliopsida</taxon>
        <taxon>Liliopsida</taxon>
        <taxon>Asparagales</taxon>
        <taxon>Orchidaceae</taxon>
        <taxon>Orchidoideae</taxon>
        <taxon>Orchideae</taxon>
        <taxon>Orchidinae</taxon>
        <taxon>Platanthera</taxon>
    </lineage>
</organism>
<evidence type="ECO:0000313" key="2">
    <source>
        <dbReference type="Proteomes" id="UP001412067"/>
    </source>
</evidence>
<name>A0ABR2MVC0_9ASPA</name>
<evidence type="ECO:0000313" key="1">
    <source>
        <dbReference type="EMBL" id="KAK8966863.1"/>
    </source>
</evidence>
<reference evidence="1 2" key="1">
    <citation type="journal article" date="2022" name="Nat. Plants">
        <title>Genomes of leafy and leafless Platanthera orchids illuminate the evolution of mycoheterotrophy.</title>
        <authorList>
            <person name="Li M.H."/>
            <person name="Liu K.W."/>
            <person name="Li Z."/>
            <person name="Lu H.C."/>
            <person name="Ye Q.L."/>
            <person name="Zhang D."/>
            <person name="Wang J.Y."/>
            <person name="Li Y.F."/>
            <person name="Zhong Z.M."/>
            <person name="Liu X."/>
            <person name="Yu X."/>
            <person name="Liu D.K."/>
            <person name="Tu X.D."/>
            <person name="Liu B."/>
            <person name="Hao Y."/>
            <person name="Liao X.Y."/>
            <person name="Jiang Y.T."/>
            <person name="Sun W.H."/>
            <person name="Chen J."/>
            <person name="Chen Y.Q."/>
            <person name="Ai Y."/>
            <person name="Zhai J.W."/>
            <person name="Wu S.S."/>
            <person name="Zhou Z."/>
            <person name="Hsiao Y.Y."/>
            <person name="Wu W.L."/>
            <person name="Chen Y.Y."/>
            <person name="Lin Y.F."/>
            <person name="Hsu J.L."/>
            <person name="Li C.Y."/>
            <person name="Wang Z.W."/>
            <person name="Zhao X."/>
            <person name="Zhong W.Y."/>
            <person name="Ma X.K."/>
            <person name="Ma L."/>
            <person name="Huang J."/>
            <person name="Chen G.Z."/>
            <person name="Huang M.Z."/>
            <person name="Huang L."/>
            <person name="Peng D.H."/>
            <person name="Luo Y.B."/>
            <person name="Zou S.Q."/>
            <person name="Chen S.P."/>
            <person name="Lan S."/>
            <person name="Tsai W.C."/>
            <person name="Van de Peer Y."/>
            <person name="Liu Z.J."/>
        </authorList>
    </citation>
    <scope>NUCLEOTIDE SEQUENCE [LARGE SCALE GENOMIC DNA]</scope>
    <source>
        <strain evidence="1">Lor288</strain>
    </source>
</reference>
<protein>
    <submittedName>
        <fullName evidence="1">Uncharacterized protein</fullName>
    </submittedName>
</protein>
<dbReference type="Proteomes" id="UP001412067">
    <property type="component" value="Unassembled WGS sequence"/>
</dbReference>
<keyword evidence="2" id="KW-1185">Reference proteome</keyword>
<sequence>MALLKSPAAPYKGIFLNATTSSNQLSANFVCSYQPPACCSRFSVARLLSPSYPQAVHSYAP</sequence>